<evidence type="ECO:0000313" key="4">
    <source>
        <dbReference type="Proteomes" id="UP000623467"/>
    </source>
</evidence>
<name>A0A8H6Z1P6_9AGAR</name>
<sequence>MGALFSRLRLIYQTLKSISDSFSVLLERISLDPGLPVPNPSRSYWCEPTSPLNARLPVPPLPEYADVVIIGSGIAGTSIARTLLASLEKGQSLRIVMLEARETIPSSRPSMVPARPKAIIRFRLAHLPILLEIAAEEDLLLQSQARTVEQIDAYLQESLYDRAKVALERYLAACPEQRGKHTTQEEKSVLKDFQLSSRVTGCISQTGGALHPYRLITGILSRLLISYPRHVFHSGRPVFFDCCLSFQLFTNTPCTAIDLTADGTSYKITTPTGTLETAHVVHATNAWASHLLPGMRRKIVPVRAHMTAQRPGIALGQGEGWLAILDGDSLQPTTGGVDGSSTSDPYDSISSGDGGEMMFGGGAMLGGRAEAAIMDNIGVSDESETDFEVTAYLGGAGTAPTTEKAEEGRQWRAGRIKAAWSGIIAISADGQPWIGRIPRCVTDRDELRKHPPPPSRPDNPSLAHPGEWIAAGFNGEGMTHAWLAGAALARMLLNDSNNENAAHGETALEVPPLPLQFVITEKRWREADIESFFGRCGVWMTVTQVAFSQAES</sequence>
<dbReference type="Gene3D" id="3.30.9.10">
    <property type="entry name" value="D-Amino Acid Oxidase, subunit A, domain 2"/>
    <property type="match status" value="1"/>
</dbReference>
<dbReference type="GO" id="GO:0005737">
    <property type="term" value="C:cytoplasm"/>
    <property type="evidence" value="ECO:0007669"/>
    <property type="project" value="TreeGrafter"/>
</dbReference>
<evidence type="ECO:0000259" key="2">
    <source>
        <dbReference type="Pfam" id="PF01266"/>
    </source>
</evidence>
<dbReference type="SUPFAM" id="SSF51905">
    <property type="entry name" value="FAD/NAD(P)-binding domain"/>
    <property type="match status" value="1"/>
</dbReference>
<dbReference type="EMBL" id="JACAZH010000005">
    <property type="protein sequence ID" value="KAF7367715.1"/>
    <property type="molecule type" value="Genomic_DNA"/>
</dbReference>
<dbReference type="Gene3D" id="3.50.50.60">
    <property type="entry name" value="FAD/NAD(P)-binding domain"/>
    <property type="match status" value="1"/>
</dbReference>
<dbReference type="AlphaFoldDB" id="A0A8H6Z1P6"/>
<dbReference type="OrthoDB" id="429143at2759"/>
<dbReference type="PANTHER" id="PTHR13847:SF213">
    <property type="entry name" value="DEPENDENT OXIDOREDUCTASE, PUTATIVE-RELATED"/>
    <property type="match status" value="1"/>
</dbReference>
<dbReference type="InterPro" id="IPR036188">
    <property type="entry name" value="FAD/NAD-bd_sf"/>
</dbReference>
<reference evidence="3" key="1">
    <citation type="submission" date="2020-05" db="EMBL/GenBank/DDBJ databases">
        <title>Mycena genomes resolve the evolution of fungal bioluminescence.</title>
        <authorList>
            <person name="Tsai I.J."/>
        </authorList>
    </citation>
    <scope>NUCLEOTIDE SEQUENCE</scope>
    <source>
        <strain evidence="3">160909Yilan</strain>
    </source>
</reference>
<dbReference type="InterPro" id="IPR006076">
    <property type="entry name" value="FAD-dep_OxRdtase"/>
</dbReference>
<feature type="domain" description="FAD dependent oxidoreductase" evidence="2">
    <location>
        <begin position="247"/>
        <end position="491"/>
    </location>
</feature>
<feature type="region of interest" description="Disordered" evidence="1">
    <location>
        <begin position="444"/>
        <end position="463"/>
    </location>
</feature>
<organism evidence="3 4">
    <name type="scientific">Mycena sanguinolenta</name>
    <dbReference type="NCBI Taxonomy" id="230812"/>
    <lineage>
        <taxon>Eukaryota</taxon>
        <taxon>Fungi</taxon>
        <taxon>Dikarya</taxon>
        <taxon>Basidiomycota</taxon>
        <taxon>Agaricomycotina</taxon>
        <taxon>Agaricomycetes</taxon>
        <taxon>Agaricomycetidae</taxon>
        <taxon>Agaricales</taxon>
        <taxon>Marasmiineae</taxon>
        <taxon>Mycenaceae</taxon>
        <taxon>Mycena</taxon>
    </lineage>
</organism>
<evidence type="ECO:0000313" key="3">
    <source>
        <dbReference type="EMBL" id="KAF7367715.1"/>
    </source>
</evidence>
<proteinExistence type="predicted"/>
<dbReference type="PANTHER" id="PTHR13847">
    <property type="entry name" value="SARCOSINE DEHYDROGENASE-RELATED"/>
    <property type="match status" value="1"/>
</dbReference>
<protein>
    <submittedName>
        <fullName evidence="3">Nucleotide-binding domain-containing protein</fullName>
    </submittedName>
</protein>
<dbReference type="Proteomes" id="UP000623467">
    <property type="component" value="Unassembled WGS sequence"/>
</dbReference>
<comment type="caution">
    <text evidence="3">The sequence shown here is derived from an EMBL/GenBank/DDBJ whole genome shotgun (WGS) entry which is preliminary data.</text>
</comment>
<evidence type="ECO:0000256" key="1">
    <source>
        <dbReference type="SAM" id="MobiDB-lite"/>
    </source>
</evidence>
<dbReference type="Pfam" id="PF01266">
    <property type="entry name" value="DAO"/>
    <property type="match status" value="1"/>
</dbReference>
<gene>
    <name evidence="3" type="ORF">MSAN_00835300</name>
</gene>
<keyword evidence="4" id="KW-1185">Reference proteome</keyword>
<accession>A0A8H6Z1P6</accession>